<gene>
    <name evidence="10 12" type="primary">hisH</name>
    <name evidence="12" type="ORF">ACFSRZ_11975</name>
</gene>
<keyword evidence="7 10" id="KW-0456">Lyase</keyword>
<evidence type="ECO:0000256" key="6">
    <source>
        <dbReference type="ARBA" id="ARBA00023102"/>
    </source>
</evidence>
<dbReference type="PIRSF" id="PIRSF000495">
    <property type="entry name" value="Amidotransf_hisH"/>
    <property type="match status" value="1"/>
</dbReference>
<dbReference type="Proteomes" id="UP001597508">
    <property type="component" value="Unassembled WGS sequence"/>
</dbReference>
<evidence type="ECO:0000313" key="13">
    <source>
        <dbReference type="Proteomes" id="UP001597508"/>
    </source>
</evidence>
<reference evidence="13" key="1">
    <citation type="journal article" date="2019" name="Int. J. Syst. Evol. Microbiol.">
        <title>The Global Catalogue of Microorganisms (GCM) 10K type strain sequencing project: providing services to taxonomists for standard genome sequencing and annotation.</title>
        <authorList>
            <consortium name="The Broad Institute Genomics Platform"/>
            <consortium name="The Broad Institute Genome Sequencing Center for Infectious Disease"/>
            <person name="Wu L."/>
            <person name="Ma J."/>
        </authorList>
    </citation>
    <scope>NUCLEOTIDE SEQUENCE [LARGE SCALE GENOMIC DNA]</scope>
    <source>
        <strain evidence="13">KCTC 52127</strain>
    </source>
</reference>
<protein>
    <recommendedName>
        <fullName evidence="10">Imidazole glycerol phosphate synthase subunit HisH</fullName>
        <ecNumber evidence="10">4.3.2.10</ecNumber>
    </recommendedName>
    <alternativeName>
        <fullName evidence="10">IGP synthase glutaminase subunit</fullName>
        <ecNumber evidence="10">3.5.1.2</ecNumber>
    </alternativeName>
    <alternativeName>
        <fullName evidence="10">IGP synthase subunit HisH</fullName>
    </alternativeName>
    <alternativeName>
        <fullName evidence="10">ImGP synthase subunit HisH</fullName>
        <shortName evidence="10">IGPS subunit HisH</shortName>
    </alternativeName>
</protein>
<feature type="domain" description="Glutamine amidotransferase" evidence="11">
    <location>
        <begin position="3"/>
        <end position="204"/>
    </location>
</feature>
<proteinExistence type="inferred from homology"/>
<evidence type="ECO:0000256" key="8">
    <source>
        <dbReference type="ARBA" id="ARBA00047838"/>
    </source>
</evidence>
<comment type="caution">
    <text evidence="12">The sequence shown here is derived from an EMBL/GenBank/DDBJ whole genome shotgun (WGS) entry which is preliminary data.</text>
</comment>
<feature type="active site" evidence="10">
    <location>
        <position position="186"/>
    </location>
</feature>
<comment type="pathway">
    <text evidence="1 10">Amino-acid biosynthesis; L-histidine biosynthesis; L-histidine from 5-phospho-alpha-D-ribose 1-diphosphate: step 5/9.</text>
</comment>
<evidence type="ECO:0000256" key="4">
    <source>
        <dbReference type="ARBA" id="ARBA00022801"/>
    </source>
</evidence>
<evidence type="ECO:0000259" key="11">
    <source>
        <dbReference type="Pfam" id="PF00117"/>
    </source>
</evidence>
<dbReference type="Gene3D" id="3.40.50.880">
    <property type="match status" value="1"/>
</dbReference>
<dbReference type="CDD" id="cd01748">
    <property type="entry name" value="GATase1_IGP_Synthase"/>
    <property type="match status" value="1"/>
</dbReference>
<comment type="subunit">
    <text evidence="2 10">Heterodimer of HisH and HisF.</text>
</comment>
<comment type="function">
    <text evidence="10">IGPS catalyzes the conversion of PRFAR and glutamine to IGP, AICAR and glutamate. The HisH subunit catalyzes the hydrolysis of glutamine to glutamate and ammonia as part of the synthesis of IGP and AICAR. The resulting ammonia molecule is channeled to the active site of HisF.</text>
</comment>
<keyword evidence="4 10" id="KW-0378">Hydrolase</keyword>
<dbReference type="InterPro" id="IPR017926">
    <property type="entry name" value="GATASE"/>
</dbReference>
<dbReference type="SUPFAM" id="SSF52317">
    <property type="entry name" value="Class I glutamine amidotransferase-like"/>
    <property type="match status" value="1"/>
</dbReference>
<dbReference type="EMBL" id="JBHULH010000008">
    <property type="protein sequence ID" value="MFD2568096.1"/>
    <property type="molecule type" value="Genomic_DNA"/>
</dbReference>
<evidence type="ECO:0000256" key="1">
    <source>
        <dbReference type="ARBA" id="ARBA00005091"/>
    </source>
</evidence>
<dbReference type="HAMAP" id="MF_00278">
    <property type="entry name" value="HisH"/>
    <property type="match status" value="1"/>
</dbReference>
<evidence type="ECO:0000256" key="10">
    <source>
        <dbReference type="HAMAP-Rule" id="MF_00278"/>
    </source>
</evidence>
<keyword evidence="5 10" id="KW-0315">Glutamine amidotransferase</keyword>
<dbReference type="EC" id="3.5.1.2" evidence="10"/>
<dbReference type="PANTHER" id="PTHR42701">
    <property type="entry name" value="IMIDAZOLE GLYCEROL PHOSPHATE SYNTHASE SUBUNIT HISH"/>
    <property type="match status" value="1"/>
</dbReference>
<comment type="catalytic activity">
    <reaction evidence="9 10">
        <text>L-glutamine + H2O = L-glutamate + NH4(+)</text>
        <dbReference type="Rhea" id="RHEA:15889"/>
        <dbReference type="ChEBI" id="CHEBI:15377"/>
        <dbReference type="ChEBI" id="CHEBI:28938"/>
        <dbReference type="ChEBI" id="CHEBI:29985"/>
        <dbReference type="ChEBI" id="CHEBI:58359"/>
        <dbReference type="EC" id="3.5.1.2"/>
    </reaction>
</comment>
<dbReference type="NCBIfam" id="TIGR01855">
    <property type="entry name" value="IMP_synth_hisH"/>
    <property type="match status" value="1"/>
</dbReference>
<accession>A0ABW5LV33</accession>
<evidence type="ECO:0000256" key="9">
    <source>
        <dbReference type="ARBA" id="ARBA00049534"/>
    </source>
</evidence>
<dbReference type="PROSITE" id="PS51273">
    <property type="entry name" value="GATASE_TYPE_1"/>
    <property type="match status" value="1"/>
</dbReference>
<evidence type="ECO:0000256" key="2">
    <source>
        <dbReference type="ARBA" id="ARBA00011152"/>
    </source>
</evidence>
<keyword evidence="3 10" id="KW-0028">Amino-acid biosynthesis</keyword>
<evidence type="ECO:0000256" key="5">
    <source>
        <dbReference type="ARBA" id="ARBA00022962"/>
    </source>
</evidence>
<feature type="active site" description="Nucleophile" evidence="10">
    <location>
        <position position="80"/>
    </location>
</feature>
<keyword evidence="6 10" id="KW-0368">Histidine biosynthesis</keyword>
<dbReference type="InterPro" id="IPR010139">
    <property type="entry name" value="Imidazole-glycPsynth_HisH"/>
</dbReference>
<dbReference type="Pfam" id="PF00117">
    <property type="entry name" value="GATase"/>
    <property type="match status" value="1"/>
</dbReference>
<dbReference type="GO" id="GO:0016829">
    <property type="term" value="F:lyase activity"/>
    <property type="evidence" value="ECO:0007669"/>
    <property type="project" value="UniProtKB-KW"/>
</dbReference>
<dbReference type="EC" id="4.3.2.10" evidence="10"/>
<comment type="catalytic activity">
    <reaction evidence="8 10">
        <text>5-[(5-phospho-1-deoxy-D-ribulos-1-ylimino)methylamino]-1-(5-phospho-beta-D-ribosyl)imidazole-4-carboxamide + L-glutamine = D-erythro-1-(imidazol-4-yl)glycerol 3-phosphate + 5-amino-1-(5-phospho-beta-D-ribosyl)imidazole-4-carboxamide + L-glutamate + H(+)</text>
        <dbReference type="Rhea" id="RHEA:24793"/>
        <dbReference type="ChEBI" id="CHEBI:15378"/>
        <dbReference type="ChEBI" id="CHEBI:29985"/>
        <dbReference type="ChEBI" id="CHEBI:58278"/>
        <dbReference type="ChEBI" id="CHEBI:58359"/>
        <dbReference type="ChEBI" id="CHEBI:58475"/>
        <dbReference type="ChEBI" id="CHEBI:58525"/>
        <dbReference type="EC" id="4.3.2.10"/>
    </reaction>
</comment>
<feature type="active site" evidence="10">
    <location>
        <position position="188"/>
    </location>
</feature>
<dbReference type="PANTHER" id="PTHR42701:SF1">
    <property type="entry name" value="IMIDAZOLE GLYCEROL PHOSPHATE SYNTHASE SUBUNIT HISH"/>
    <property type="match status" value="1"/>
</dbReference>
<dbReference type="InterPro" id="IPR029062">
    <property type="entry name" value="Class_I_gatase-like"/>
</dbReference>
<name>A0ABW5LV33_9FLAO</name>
<keyword evidence="10" id="KW-0963">Cytoplasm</keyword>
<sequence>MIVIVDYGMGNLGSVYKSFKRVTSKVKISESKKDIELADKLVLPGVGHFSNGMNKLRDYDYLGILNHKVIDNKTPVLGICLGMQLFSRFSYEGNVEGLNWIDAEVVKFEMKKKSRWKVPHMGWNSISISKDNSPFLDGITQSELFYFVHSYYMKCFESDDILGRTKYSIDFTSMVQKENIFGTQFHPEKSHDKGLRLIKNFVEKI</sequence>
<evidence type="ECO:0000313" key="12">
    <source>
        <dbReference type="EMBL" id="MFD2568096.1"/>
    </source>
</evidence>
<evidence type="ECO:0000256" key="7">
    <source>
        <dbReference type="ARBA" id="ARBA00023239"/>
    </source>
</evidence>
<dbReference type="RefSeq" id="WP_379666805.1">
    <property type="nucleotide sequence ID" value="NZ_JBHULH010000008.1"/>
</dbReference>
<keyword evidence="13" id="KW-1185">Reference proteome</keyword>
<organism evidence="12 13">
    <name type="scientific">Pseudotenacibaculum haliotis</name>
    <dbReference type="NCBI Taxonomy" id="1862138"/>
    <lineage>
        <taxon>Bacteria</taxon>
        <taxon>Pseudomonadati</taxon>
        <taxon>Bacteroidota</taxon>
        <taxon>Flavobacteriia</taxon>
        <taxon>Flavobacteriales</taxon>
        <taxon>Flavobacteriaceae</taxon>
        <taxon>Pseudotenacibaculum</taxon>
    </lineage>
</organism>
<comment type="subcellular location">
    <subcellularLocation>
        <location evidence="10">Cytoplasm</location>
    </subcellularLocation>
</comment>
<evidence type="ECO:0000256" key="3">
    <source>
        <dbReference type="ARBA" id="ARBA00022605"/>
    </source>
</evidence>